<dbReference type="EMBL" id="CAJZBQ010000013">
    <property type="protein sequence ID" value="CAG9315395.1"/>
    <property type="molecule type" value="Genomic_DNA"/>
</dbReference>
<dbReference type="SMART" id="SM00240">
    <property type="entry name" value="FHA"/>
    <property type="match status" value="2"/>
</dbReference>
<gene>
    <name evidence="3" type="ORF">BSTOLATCC_MIC13168</name>
</gene>
<keyword evidence="4" id="KW-1185">Reference proteome</keyword>
<evidence type="ECO:0000313" key="3">
    <source>
        <dbReference type="EMBL" id="CAG9315395.1"/>
    </source>
</evidence>
<dbReference type="InterPro" id="IPR000253">
    <property type="entry name" value="FHA_dom"/>
</dbReference>
<dbReference type="CDD" id="cd00060">
    <property type="entry name" value="FHA"/>
    <property type="match status" value="1"/>
</dbReference>
<dbReference type="Gene3D" id="2.60.200.20">
    <property type="match status" value="2"/>
</dbReference>
<sequence length="377" mass="43114">MPNLLYLVFNLSSIFQINLFPYQKLKIMEKSENQSNEDPFNEEHKNENLQNPSPQPQKFLTISIVRTSVEQSIPQVFTVNATGVINSQRTPQDRTIRIGRQQVTEDGKRPNDITLPASDRAISRSHCMIDCNDFFNKEIPDTWIAFLMGYHPRLGKKSILQFLPQDLFRCILLFLKEPKSPFLIDLGSMCGTYIRVSNVDPIELEVGQNFLIGSDIIIEIDRVVCDPVPLTVNSEQTLEEYQNTFTESDLAIDDIGPYIAIKVSRNPNDNEETMSPSTWKFAAEEKYKVFTIGRSQICDIQLPENTISRTQCRVVYDEGKWLLYDGLDSKATVNGTWFSVFRKNRSGREHSAPCKLKSGSQIKVSDTILQIDWEADK</sequence>
<accession>A0AAU9IKR6</accession>
<feature type="region of interest" description="Disordered" evidence="1">
    <location>
        <begin position="31"/>
        <end position="56"/>
    </location>
</feature>
<dbReference type="PROSITE" id="PS50006">
    <property type="entry name" value="FHA_DOMAIN"/>
    <property type="match status" value="2"/>
</dbReference>
<evidence type="ECO:0000259" key="2">
    <source>
        <dbReference type="PROSITE" id="PS50006"/>
    </source>
</evidence>
<dbReference type="AlphaFoldDB" id="A0AAU9IKR6"/>
<protein>
    <recommendedName>
        <fullName evidence="2">FHA domain-containing protein</fullName>
    </recommendedName>
</protein>
<reference evidence="3" key="1">
    <citation type="submission" date="2021-09" db="EMBL/GenBank/DDBJ databases">
        <authorList>
            <consortium name="AG Swart"/>
            <person name="Singh M."/>
            <person name="Singh A."/>
            <person name="Seah K."/>
            <person name="Emmerich C."/>
        </authorList>
    </citation>
    <scope>NUCLEOTIDE SEQUENCE</scope>
    <source>
        <strain evidence="3">ATCC30299</strain>
    </source>
</reference>
<comment type="caution">
    <text evidence="3">The sequence shown here is derived from an EMBL/GenBank/DDBJ whole genome shotgun (WGS) entry which is preliminary data.</text>
</comment>
<evidence type="ECO:0000313" key="4">
    <source>
        <dbReference type="Proteomes" id="UP001162131"/>
    </source>
</evidence>
<dbReference type="InterPro" id="IPR050923">
    <property type="entry name" value="Cell_Proc_Reg/RNA_Proc"/>
</dbReference>
<dbReference type="PANTHER" id="PTHR23308">
    <property type="entry name" value="NUCLEAR INHIBITOR OF PROTEIN PHOSPHATASE-1"/>
    <property type="match status" value="1"/>
</dbReference>
<dbReference type="Pfam" id="PF00498">
    <property type="entry name" value="FHA"/>
    <property type="match status" value="1"/>
</dbReference>
<feature type="domain" description="FHA" evidence="2">
    <location>
        <begin position="290"/>
        <end position="343"/>
    </location>
</feature>
<organism evidence="3 4">
    <name type="scientific">Blepharisma stoltei</name>
    <dbReference type="NCBI Taxonomy" id="1481888"/>
    <lineage>
        <taxon>Eukaryota</taxon>
        <taxon>Sar</taxon>
        <taxon>Alveolata</taxon>
        <taxon>Ciliophora</taxon>
        <taxon>Postciliodesmatophora</taxon>
        <taxon>Heterotrichea</taxon>
        <taxon>Heterotrichida</taxon>
        <taxon>Blepharismidae</taxon>
        <taxon>Blepharisma</taxon>
    </lineage>
</organism>
<evidence type="ECO:0000256" key="1">
    <source>
        <dbReference type="SAM" id="MobiDB-lite"/>
    </source>
</evidence>
<proteinExistence type="predicted"/>
<dbReference type="InterPro" id="IPR008984">
    <property type="entry name" value="SMAD_FHA_dom_sf"/>
</dbReference>
<dbReference type="Proteomes" id="UP001162131">
    <property type="component" value="Unassembled WGS sequence"/>
</dbReference>
<feature type="domain" description="FHA" evidence="2">
    <location>
        <begin position="96"/>
        <end position="129"/>
    </location>
</feature>
<name>A0AAU9IKR6_9CILI</name>
<dbReference type="SUPFAM" id="SSF49879">
    <property type="entry name" value="SMAD/FHA domain"/>
    <property type="match status" value="2"/>
</dbReference>